<reference evidence="2 3" key="1">
    <citation type="journal article" date="2020" name="Cell">
        <title>Large-Scale Comparative Analyses of Tick Genomes Elucidate Their Genetic Diversity and Vector Capacities.</title>
        <authorList>
            <consortium name="Tick Genome and Microbiome Consortium (TIGMIC)"/>
            <person name="Jia N."/>
            <person name="Wang J."/>
            <person name="Shi W."/>
            <person name="Du L."/>
            <person name="Sun Y."/>
            <person name="Zhan W."/>
            <person name="Jiang J.F."/>
            <person name="Wang Q."/>
            <person name="Zhang B."/>
            <person name="Ji P."/>
            <person name="Bell-Sakyi L."/>
            <person name="Cui X.M."/>
            <person name="Yuan T.T."/>
            <person name="Jiang B.G."/>
            <person name="Yang W.F."/>
            <person name="Lam T.T."/>
            <person name="Chang Q.C."/>
            <person name="Ding S.J."/>
            <person name="Wang X.J."/>
            <person name="Zhu J.G."/>
            <person name="Ruan X.D."/>
            <person name="Zhao L."/>
            <person name="Wei J.T."/>
            <person name="Ye R.Z."/>
            <person name="Que T.C."/>
            <person name="Du C.H."/>
            <person name="Zhou Y.H."/>
            <person name="Cheng J.X."/>
            <person name="Dai P.F."/>
            <person name="Guo W.B."/>
            <person name="Han X.H."/>
            <person name="Huang E.J."/>
            <person name="Li L.F."/>
            <person name="Wei W."/>
            <person name="Gao Y.C."/>
            <person name="Liu J.Z."/>
            <person name="Shao H.Z."/>
            <person name="Wang X."/>
            <person name="Wang C.C."/>
            <person name="Yang T.C."/>
            <person name="Huo Q.B."/>
            <person name="Li W."/>
            <person name="Chen H.Y."/>
            <person name="Chen S.E."/>
            <person name="Zhou L.G."/>
            <person name="Ni X.B."/>
            <person name="Tian J.H."/>
            <person name="Sheng Y."/>
            <person name="Liu T."/>
            <person name="Pan Y.S."/>
            <person name="Xia L.Y."/>
            <person name="Li J."/>
            <person name="Zhao F."/>
            <person name="Cao W.C."/>
        </authorList>
    </citation>
    <scope>NUCLEOTIDE SEQUENCE [LARGE SCALE GENOMIC DNA]</scope>
    <source>
        <strain evidence="2">HaeL-2018</strain>
    </source>
</reference>
<dbReference type="GO" id="GO:0005634">
    <property type="term" value="C:nucleus"/>
    <property type="evidence" value="ECO:0007669"/>
    <property type="project" value="TreeGrafter"/>
</dbReference>
<evidence type="ECO:0000313" key="3">
    <source>
        <dbReference type="Proteomes" id="UP000821853"/>
    </source>
</evidence>
<keyword evidence="3" id="KW-1185">Reference proteome</keyword>
<dbReference type="VEuPathDB" id="VectorBase:HLOH_057411"/>
<dbReference type="InterPro" id="IPR018800">
    <property type="entry name" value="PRCC"/>
</dbReference>
<proteinExistence type="predicted"/>
<gene>
    <name evidence="2" type="ORF">HPB48_001943</name>
</gene>
<feature type="compositionally biased region" description="Acidic residues" evidence="1">
    <location>
        <begin position="81"/>
        <end position="93"/>
    </location>
</feature>
<dbReference type="AlphaFoldDB" id="A0A9J6G3I3"/>
<dbReference type="PANTHER" id="PTHR13621:SF2">
    <property type="entry name" value="PROLINE-RICH PROTEIN PRCC"/>
    <property type="match status" value="1"/>
</dbReference>
<accession>A0A9J6G3I3</accession>
<feature type="compositionally biased region" description="Polar residues" evidence="1">
    <location>
        <begin position="39"/>
        <end position="48"/>
    </location>
</feature>
<feature type="region of interest" description="Disordered" evidence="1">
    <location>
        <begin position="266"/>
        <end position="285"/>
    </location>
</feature>
<evidence type="ECO:0000256" key="1">
    <source>
        <dbReference type="SAM" id="MobiDB-lite"/>
    </source>
</evidence>
<feature type="compositionally biased region" description="Polar residues" evidence="1">
    <location>
        <begin position="119"/>
        <end position="130"/>
    </location>
</feature>
<sequence>MSQFDDDEEEEEANKKKKFKPAQSGSGLIGMLPAPRHGSITSKQLTPQAVSRPSAPKPAPKRPPPKPQVPPATVQKASNVWEEEDADDMETSEDTPKFFTFEEPPLPKVSLDVEPPQAGATTGLASSTSAVPVASCPAHTEPHPEPQQSASAVPNVPLRVDPEQSRKGKIVYAEPDEPGTSVFDVELDDGALVRLRGKRQEEINIIDVCADNHIDKSQILIRGLTEQPTYSTHSDTSDFNTSQQHRRKHQITYLAQQAKAREQDLKNTWAQNRMTRRQTQAKYGF</sequence>
<feature type="compositionally biased region" description="Acidic residues" evidence="1">
    <location>
        <begin position="1"/>
        <end position="12"/>
    </location>
</feature>
<protein>
    <submittedName>
        <fullName evidence="2">Uncharacterized protein</fullName>
    </submittedName>
</protein>
<evidence type="ECO:0000313" key="2">
    <source>
        <dbReference type="EMBL" id="KAH9370066.1"/>
    </source>
</evidence>
<organism evidence="2 3">
    <name type="scientific">Haemaphysalis longicornis</name>
    <name type="common">Bush tick</name>
    <dbReference type="NCBI Taxonomy" id="44386"/>
    <lineage>
        <taxon>Eukaryota</taxon>
        <taxon>Metazoa</taxon>
        <taxon>Ecdysozoa</taxon>
        <taxon>Arthropoda</taxon>
        <taxon>Chelicerata</taxon>
        <taxon>Arachnida</taxon>
        <taxon>Acari</taxon>
        <taxon>Parasitiformes</taxon>
        <taxon>Ixodida</taxon>
        <taxon>Ixodoidea</taxon>
        <taxon>Ixodidae</taxon>
        <taxon>Haemaphysalinae</taxon>
        <taxon>Haemaphysalis</taxon>
    </lineage>
</organism>
<dbReference type="Proteomes" id="UP000821853">
    <property type="component" value="Chromosome 3"/>
</dbReference>
<dbReference type="EMBL" id="JABSTR010000005">
    <property type="protein sequence ID" value="KAH9370066.1"/>
    <property type="molecule type" value="Genomic_DNA"/>
</dbReference>
<feature type="compositionally biased region" description="Polar residues" evidence="1">
    <location>
        <begin position="228"/>
        <end position="243"/>
    </location>
</feature>
<dbReference type="Pfam" id="PF10253">
    <property type="entry name" value="PRCC"/>
    <property type="match status" value="1"/>
</dbReference>
<dbReference type="OMA" id="RTHPIRI"/>
<dbReference type="PANTHER" id="PTHR13621">
    <property type="entry name" value="PROLINE-RICH PROTEIN PRCC"/>
    <property type="match status" value="1"/>
</dbReference>
<dbReference type="OrthoDB" id="206969at2759"/>
<feature type="region of interest" description="Disordered" evidence="1">
    <location>
        <begin position="1"/>
        <end position="152"/>
    </location>
</feature>
<name>A0A9J6G3I3_HAELO</name>
<comment type="caution">
    <text evidence="2">The sequence shown here is derived from an EMBL/GenBank/DDBJ whole genome shotgun (WGS) entry which is preliminary data.</text>
</comment>
<feature type="region of interest" description="Disordered" evidence="1">
    <location>
        <begin position="228"/>
        <end position="248"/>
    </location>
</feature>